<evidence type="ECO:0000313" key="2">
    <source>
        <dbReference type="EMBL" id="API53995.1"/>
    </source>
</evidence>
<evidence type="ECO:0000259" key="1">
    <source>
        <dbReference type="Pfam" id="PF14082"/>
    </source>
</evidence>
<dbReference type="InterPro" id="IPR025359">
    <property type="entry name" value="SduA_C"/>
</dbReference>
<evidence type="ECO:0000313" key="3">
    <source>
        <dbReference type="Proteomes" id="UP000183050"/>
    </source>
</evidence>
<proteinExistence type="predicted"/>
<dbReference type="Pfam" id="PF14082">
    <property type="entry name" value="SduA_C"/>
    <property type="match status" value="1"/>
</dbReference>
<reference evidence="2 3" key="1">
    <citation type="submission" date="2016-11" db="EMBL/GenBank/DDBJ databases">
        <title>Rhizobium leguminosarum bv. viciae strain Vaf12 isolated from Vavilovia formosa root nodules from Russia, Dagestan.</title>
        <authorList>
            <person name="Kimeklis A."/>
        </authorList>
    </citation>
    <scope>NUCLEOTIDE SEQUENCE [LARGE SCALE GENOMIC DNA]</scope>
    <source>
        <strain evidence="2 3">Vaf-108</strain>
    </source>
</reference>
<dbReference type="AlphaFoldDB" id="A0A1L3ZE98"/>
<dbReference type="Proteomes" id="UP000183050">
    <property type="component" value="Chromosome"/>
</dbReference>
<sequence>MTGDDTRFLKNYAAETLYVHPGSEGSYVTLVSEGETLLAEIEVTARSRLAVSAFYVRGKKDFGTFKLTKLKFHRQRGWEHDGHIQVNSFHLSQLRQFVSLIASLDLSDTAKTKIGLENIQLDALQTLLSSSRAGDLLEGLSNSPELHVDIYAVATKRAALKEFESNFSASLSEPDWQAFFERNTWIFGHGLNYIFLDKVGRKLESTTTGQAFDQPGKRADGLMRTRAEVSQYVLIEIKRNDTSLLHTDPYRVGCWAVSHELSSAVTQSQKTAFEFTKNRFRDRRKDSNGDDTNEYTYAVEPRSYLIVGNLSQIAINEDKIACFELYRRNVRSPEIITFDELFHRAKCIVENLTDHKEADKVMKSGALPQR</sequence>
<feature type="domain" description="Shedu protein SduA C-terminal" evidence="1">
    <location>
        <begin position="171"/>
        <end position="341"/>
    </location>
</feature>
<dbReference type="EMBL" id="CP018228">
    <property type="protein sequence ID" value="API53995.1"/>
    <property type="molecule type" value="Genomic_DNA"/>
</dbReference>
<dbReference type="RefSeq" id="WP_072640203.1">
    <property type="nucleotide sequence ID" value="NZ_CP018228.1"/>
</dbReference>
<gene>
    <name evidence="2" type="ORF">BMW22_22395</name>
</gene>
<accession>A0A1L3ZE98</accession>
<protein>
    <recommendedName>
        <fullName evidence="1">Shedu protein SduA C-terminal domain-containing protein</fullName>
    </recommendedName>
</protein>
<organism evidence="2 3">
    <name type="scientific">Rhizobium leguminosarum</name>
    <dbReference type="NCBI Taxonomy" id="384"/>
    <lineage>
        <taxon>Bacteria</taxon>
        <taxon>Pseudomonadati</taxon>
        <taxon>Pseudomonadota</taxon>
        <taxon>Alphaproteobacteria</taxon>
        <taxon>Hyphomicrobiales</taxon>
        <taxon>Rhizobiaceae</taxon>
        <taxon>Rhizobium/Agrobacterium group</taxon>
        <taxon>Rhizobium</taxon>
    </lineage>
</organism>
<name>A0A1L3ZE98_RHILE</name>